<protein>
    <recommendedName>
        <fullName evidence="2">AAA+ ATPase domain-containing protein</fullName>
    </recommendedName>
</protein>
<reference evidence="3 4" key="1">
    <citation type="submission" date="2016-10" db="EMBL/GenBank/DDBJ databases">
        <title>The genome sequence of Colletotrichum fioriniae PJ7.</title>
        <authorList>
            <person name="Baroncelli R."/>
        </authorList>
    </citation>
    <scope>NUCLEOTIDE SEQUENCE [LARGE SCALE GENOMIC DNA]</scope>
    <source>
        <strain evidence="3">Col 31</strain>
    </source>
</reference>
<dbReference type="Gene3D" id="3.40.50.300">
    <property type="entry name" value="P-loop containing nucleotide triphosphate hydrolases"/>
    <property type="match status" value="1"/>
</dbReference>
<dbReference type="PANTHER" id="PTHR46411:SF3">
    <property type="entry name" value="AAA+ ATPASE DOMAIN-CONTAINING PROTEIN"/>
    <property type="match status" value="1"/>
</dbReference>
<dbReference type="PANTHER" id="PTHR46411">
    <property type="entry name" value="FAMILY ATPASE, PUTATIVE-RELATED"/>
    <property type="match status" value="1"/>
</dbReference>
<comment type="caution">
    <text evidence="3">The sequence shown here is derived from an EMBL/GenBank/DDBJ whole genome shotgun (WGS) entry which is preliminary data.</text>
</comment>
<dbReference type="Proteomes" id="UP001239795">
    <property type="component" value="Unassembled WGS sequence"/>
</dbReference>
<evidence type="ECO:0000313" key="3">
    <source>
        <dbReference type="EMBL" id="KAK1456141.1"/>
    </source>
</evidence>
<dbReference type="GO" id="GO:0016887">
    <property type="term" value="F:ATP hydrolysis activity"/>
    <property type="evidence" value="ECO:0007669"/>
    <property type="project" value="InterPro"/>
</dbReference>
<evidence type="ECO:0000313" key="4">
    <source>
        <dbReference type="Proteomes" id="UP001239795"/>
    </source>
</evidence>
<dbReference type="SMART" id="SM00382">
    <property type="entry name" value="AAA"/>
    <property type="match status" value="1"/>
</dbReference>
<evidence type="ECO:0000259" key="2">
    <source>
        <dbReference type="SMART" id="SM00382"/>
    </source>
</evidence>
<dbReference type="GO" id="GO:0005524">
    <property type="term" value="F:ATP binding"/>
    <property type="evidence" value="ECO:0007669"/>
    <property type="project" value="InterPro"/>
</dbReference>
<feature type="compositionally biased region" description="Low complexity" evidence="1">
    <location>
        <begin position="746"/>
        <end position="758"/>
    </location>
</feature>
<proteinExistence type="predicted"/>
<dbReference type="InterPro" id="IPR054289">
    <property type="entry name" value="DUF7025"/>
</dbReference>
<organism evidence="3 4">
    <name type="scientific">Colletotrichum melonis</name>
    <dbReference type="NCBI Taxonomy" id="1209925"/>
    <lineage>
        <taxon>Eukaryota</taxon>
        <taxon>Fungi</taxon>
        <taxon>Dikarya</taxon>
        <taxon>Ascomycota</taxon>
        <taxon>Pezizomycotina</taxon>
        <taxon>Sordariomycetes</taxon>
        <taxon>Hypocreomycetidae</taxon>
        <taxon>Glomerellales</taxon>
        <taxon>Glomerellaceae</taxon>
        <taxon>Colletotrichum</taxon>
        <taxon>Colletotrichum acutatum species complex</taxon>
    </lineage>
</organism>
<evidence type="ECO:0000256" key="1">
    <source>
        <dbReference type="SAM" id="MobiDB-lite"/>
    </source>
</evidence>
<dbReference type="InterPro" id="IPR003959">
    <property type="entry name" value="ATPase_AAA_core"/>
</dbReference>
<dbReference type="AlphaFoldDB" id="A0AAI9UD18"/>
<dbReference type="Pfam" id="PF22942">
    <property type="entry name" value="DUF7025"/>
    <property type="match status" value="1"/>
</dbReference>
<dbReference type="InterPro" id="IPR027417">
    <property type="entry name" value="P-loop_NTPase"/>
</dbReference>
<dbReference type="CDD" id="cd19481">
    <property type="entry name" value="RecA-like_protease"/>
    <property type="match status" value="1"/>
</dbReference>
<sequence>MPLAKESPASGPSKHHETDAVTEVFDAEELKRINNEDIPDHIIDRLQKECGDDIALANDKYHVIKETHASALTSQVDYAPARIRTGQKAQKEVKHFIEQDQYYDTRTRQWVLTSAAKRPKPKKQGKCVMFIRRVYTERRIYSHTVVIFQGAVLRNAMRNIFRNVEGFGLGKDESVELKDEIRYLYWAKPELVALANHFEEEDNKDAHFEIQAGLAFIMKEWKHTHQALEALLPHQITFEHLWAILPPDCLIVGNDTMGERNIWRLRRLERTRTEDNTPILILHSQYVDWDGNNLGIAEANFHIREFLGIMRISDLPFVPLRYHPKSHMVIRQVQTRNEKKLQSFCKHGFYVQDHEGKGLTQKDDEAVPYTFTGRVIVDPEMFDSMERNDSLVPDIKLSKTAGRVWMSDLENETDETEQQLISRLLVDPDEALNETPDHIGVANCKFIGAFSVDRLSDVQWDDSVLESLVMQPSLKSMLFRLITSHAADLSNFDDFIRGKGKGFIGLLFGPPGSGKTLTAEAIAETAHMPLYTVSSGALGATAETIYESLTEILKLATHWSAVLLLDEADVFLAKRNMTDLKRNAIVSVFLRELEYYHGILLLTTNQVDIIDEAFQSRIHFFHKYPSLDIAARKKIWTSFIERARDSVTVNIGADGIKKLAEQTLNGRQIKNAMSIALKLAKTPKPPSTSPCNSLTTEDILGILELVHKRKAPPKPPAKSPASRKFALDKGMEGGANVKGASQSVLQQTQQPAYTTTTTESRDSSE</sequence>
<feature type="domain" description="AAA+ ATPase" evidence="2">
    <location>
        <begin position="501"/>
        <end position="626"/>
    </location>
</feature>
<dbReference type="InterPro" id="IPR003593">
    <property type="entry name" value="AAA+_ATPase"/>
</dbReference>
<gene>
    <name evidence="3" type="ORF">CMEL01_16553</name>
</gene>
<accession>A0AAI9UD18</accession>
<feature type="region of interest" description="Disordered" evidence="1">
    <location>
        <begin position="709"/>
        <end position="765"/>
    </location>
</feature>
<keyword evidence="4" id="KW-1185">Reference proteome</keyword>
<name>A0AAI9UD18_9PEZI</name>
<dbReference type="Pfam" id="PF00004">
    <property type="entry name" value="AAA"/>
    <property type="match status" value="1"/>
</dbReference>
<dbReference type="SUPFAM" id="SSF52540">
    <property type="entry name" value="P-loop containing nucleoside triphosphate hydrolases"/>
    <property type="match status" value="1"/>
</dbReference>
<dbReference type="EMBL" id="MLGG01000023">
    <property type="protein sequence ID" value="KAK1456141.1"/>
    <property type="molecule type" value="Genomic_DNA"/>
</dbReference>